<organism evidence="2 3">
    <name type="scientific">Cirrhinus mrigala</name>
    <name type="common">Mrigala</name>
    <dbReference type="NCBI Taxonomy" id="683832"/>
    <lineage>
        <taxon>Eukaryota</taxon>
        <taxon>Metazoa</taxon>
        <taxon>Chordata</taxon>
        <taxon>Craniata</taxon>
        <taxon>Vertebrata</taxon>
        <taxon>Euteleostomi</taxon>
        <taxon>Actinopterygii</taxon>
        <taxon>Neopterygii</taxon>
        <taxon>Teleostei</taxon>
        <taxon>Ostariophysi</taxon>
        <taxon>Cypriniformes</taxon>
        <taxon>Cyprinidae</taxon>
        <taxon>Labeoninae</taxon>
        <taxon>Labeonini</taxon>
        <taxon>Cirrhinus</taxon>
    </lineage>
</organism>
<evidence type="ECO:0000256" key="1">
    <source>
        <dbReference type="SAM" id="MobiDB-lite"/>
    </source>
</evidence>
<feature type="non-terminal residue" evidence="2">
    <location>
        <position position="89"/>
    </location>
</feature>
<evidence type="ECO:0000313" key="2">
    <source>
        <dbReference type="EMBL" id="KAL0191353.1"/>
    </source>
</evidence>
<accession>A0ABD0QZ94</accession>
<dbReference type="EMBL" id="JAMKFB020000006">
    <property type="protein sequence ID" value="KAL0191353.1"/>
    <property type="molecule type" value="Genomic_DNA"/>
</dbReference>
<comment type="caution">
    <text evidence="2">The sequence shown here is derived from an EMBL/GenBank/DDBJ whole genome shotgun (WGS) entry which is preliminary data.</text>
</comment>
<feature type="non-terminal residue" evidence="2">
    <location>
        <position position="1"/>
    </location>
</feature>
<reference evidence="2 3" key="1">
    <citation type="submission" date="2024-05" db="EMBL/GenBank/DDBJ databases">
        <title>Genome sequencing and assembly of Indian major carp, Cirrhinus mrigala (Hamilton, 1822).</title>
        <authorList>
            <person name="Mohindra V."/>
            <person name="Chowdhury L.M."/>
            <person name="Lal K."/>
            <person name="Jena J.K."/>
        </authorList>
    </citation>
    <scope>NUCLEOTIDE SEQUENCE [LARGE SCALE GENOMIC DNA]</scope>
    <source>
        <strain evidence="2">CM1030</strain>
        <tissue evidence="2">Blood</tissue>
    </source>
</reference>
<keyword evidence="3" id="KW-1185">Reference proteome</keyword>
<name>A0ABD0QZ94_CIRMR</name>
<proteinExistence type="predicted"/>
<dbReference type="AlphaFoldDB" id="A0ABD0QZ94"/>
<sequence>TPPLPLMMRPCRVKVQGLSSLQTPGLIALCMAPPPLPLPPPLSPMGSLGPPRLLSLSLSRSRLHLHLPTRPTPTPSPPPWQRPLLRHAS</sequence>
<evidence type="ECO:0000313" key="3">
    <source>
        <dbReference type="Proteomes" id="UP001529510"/>
    </source>
</evidence>
<feature type="compositionally biased region" description="Pro residues" evidence="1">
    <location>
        <begin position="70"/>
        <end position="81"/>
    </location>
</feature>
<feature type="region of interest" description="Disordered" evidence="1">
    <location>
        <begin position="66"/>
        <end position="89"/>
    </location>
</feature>
<dbReference type="Proteomes" id="UP001529510">
    <property type="component" value="Unassembled WGS sequence"/>
</dbReference>
<gene>
    <name evidence="2" type="ORF">M9458_014051</name>
</gene>
<protein>
    <submittedName>
        <fullName evidence="2">Uncharacterized protein</fullName>
    </submittedName>
</protein>